<dbReference type="RefSeq" id="WP_196953006.1">
    <property type="nucleotide sequence ID" value="NZ_JADWYK010000001.1"/>
</dbReference>
<dbReference type="Proteomes" id="UP000601099">
    <property type="component" value="Unassembled WGS sequence"/>
</dbReference>
<evidence type="ECO:0000313" key="3">
    <source>
        <dbReference type="Proteomes" id="UP000601099"/>
    </source>
</evidence>
<feature type="signal peptide" evidence="1">
    <location>
        <begin position="1"/>
        <end position="22"/>
    </location>
</feature>
<feature type="chain" id="PRO_5046187600" description="LemA family protein" evidence="1">
    <location>
        <begin position="23"/>
        <end position="197"/>
    </location>
</feature>
<organism evidence="2 3">
    <name type="scientific">Hymenobacter guriensis</name>
    <dbReference type="NCBI Taxonomy" id="2793065"/>
    <lineage>
        <taxon>Bacteria</taxon>
        <taxon>Pseudomonadati</taxon>
        <taxon>Bacteroidota</taxon>
        <taxon>Cytophagia</taxon>
        <taxon>Cytophagales</taxon>
        <taxon>Hymenobacteraceae</taxon>
        <taxon>Hymenobacter</taxon>
    </lineage>
</organism>
<reference evidence="2 3" key="1">
    <citation type="submission" date="2020-11" db="EMBL/GenBank/DDBJ databases">
        <title>Hymenobacter sp.</title>
        <authorList>
            <person name="Kim M.K."/>
        </authorList>
    </citation>
    <scope>NUCLEOTIDE SEQUENCE [LARGE SCALE GENOMIC DNA]</scope>
    <source>
        <strain evidence="2 3">BT594</strain>
    </source>
</reference>
<proteinExistence type="predicted"/>
<comment type="caution">
    <text evidence="2">The sequence shown here is derived from an EMBL/GenBank/DDBJ whole genome shotgun (WGS) entry which is preliminary data.</text>
</comment>
<evidence type="ECO:0000256" key="1">
    <source>
        <dbReference type="SAM" id="SignalP"/>
    </source>
</evidence>
<keyword evidence="3" id="KW-1185">Reference proteome</keyword>
<dbReference type="EMBL" id="JADWYK010000001">
    <property type="protein sequence ID" value="MBG8551943.1"/>
    <property type="molecule type" value="Genomic_DNA"/>
</dbReference>
<name>A0ABS0KVT5_9BACT</name>
<protein>
    <recommendedName>
        <fullName evidence="4">LemA family protein</fullName>
    </recommendedName>
</protein>
<keyword evidence="1" id="KW-0732">Signal</keyword>
<gene>
    <name evidence="2" type="ORF">I5L79_00200</name>
</gene>
<sequence length="197" mass="22044">MKLILKPSLWLACILLFTAACNRTPKPLDPASAKAVKVQLDVLQDTVASCWTEMIASDDAKLSATSQVLRALAEQPGTDRVKVQQLTQANNRLKALRYDQQSMRESARIDAYDAAQDSLLRALYPVALPEAGQPNELVRNLTEGIQQTDNEVVGFRVRYDRAAKHFNDYLQLHQPELQELGGKYAKLQPLPLFTIQL</sequence>
<accession>A0ABS0KVT5</accession>
<evidence type="ECO:0008006" key="4">
    <source>
        <dbReference type="Google" id="ProtNLM"/>
    </source>
</evidence>
<dbReference type="PROSITE" id="PS51257">
    <property type="entry name" value="PROKAR_LIPOPROTEIN"/>
    <property type="match status" value="1"/>
</dbReference>
<evidence type="ECO:0000313" key="2">
    <source>
        <dbReference type="EMBL" id="MBG8551943.1"/>
    </source>
</evidence>